<organism evidence="2 3">
    <name type="scientific">Crocosphaera watsonii WH 0003</name>
    <dbReference type="NCBI Taxonomy" id="423471"/>
    <lineage>
        <taxon>Bacteria</taxon>
        <taxon>Bacillati</taxon>
        <taxon>Cyanobacteriota</taxon>
        <taxon>Cyanophyceae</taxon>
        <taxon>Oscillatoriophycideae</taxon>
        <taxon>Chroococcales</taxon>
        <taxon>Aphanothecaceae</taxon>
        <taxon>Crocosphaera</taxon>
    </lineage>
</organism>
<keyword evidence="1" id="KW-0472">Membrane</keyword>
<comment type="caution">
    <text evidence="2">The sequence shown here is derived from an EMBL/GenBank/DDBJ whole genome shotgun (WGS) entry which is preliminary data.</text>
</comment>
<dbReference type="Proteomes" id="UP000003477">
    <property type="component" value="Unassembled WGS sequence"/>
</dbReference>
<dbReference type="GeneID" id="88769993"/>
<dbReference type="EMBL" id="AESD01000617">
    <property type="protein sequence ID" value="EHJ11202.1"/>
    <property type="molecule type" value="Genomic_DNA"/>
</dbReference>
<sequence length="43" mass="4982">MQSSLTILKYFLVILDFVEFLATPFGLSAAIILFLWSRFIWLG</sequence>
<gene>
    <name evidence="2" type="ORF">CWATWH0003_4049</name>
</gene>
<name>G5J9D3_CROWT</name>
<dbReference type="PATRIC" id="fig|423471.3.peg.3797"/>
<keyword evidence="1" id="KW-0812">Transmembrane</keyword>
<evidence type="ECO:0000313" key="3">
    <source>
        <dbReference type="Proteomes" id="UP000003477"/>
    </source>
</evidence>
<evidence type="ECO:0000256" key="1">
    <source>
        <dbReference type="SAM" id="Phobius"/>
    </source>
</evidence>
<evidence type="ECO:0000313" key="2">
    <source>
        <dbReference type="EMBL" id="EHJ11202.1"/>
    </source>
</evidence>
<dbReference type="AlphaFoldDB" id="G5J9D3"/>
<accession>G5J9D3</accession>
<feature type="transmembrane region" description="Helical" evidence="1">
    <location>
        <begin position="12"/>
        <end position="36"/>
    </location>
</feature>
<reference evidence="2 3" key="1">
    <citation type="journal article" date="2011" name="Front. Microbiol.">
        <title>Two Strains of Crocosphaera watsonii with Highly Conserved Genomes are Distinguished by Strain-Specific Features.</title>
        <authorList>
            <person name="Bench S.R."/>
            <person name="Ilikchyan I.N."/>
            <person name="Tripp H.J."/>
            <person name="Zehr J.P."/>
        </authorList>
    </citation>
    <scope>NUCLEOTIDE SEQUENCE [LARGE SCALE GENOMIC DNA]</scope>
    <source>
        <strain evidence="2 3">WH 0003</strain>
    </source>
</reference>
<protein>
    <submittedName>
        <fullName evidence="2">Uncharacterized protein</fullName>
    </submittedName>
</protein>
<dbReference type="RefSeq" id="WP_007312006.1">
    <property type="nucleotide sequence ID" value="NZ_AESD01000617.1"/>
</dbReference>
<proteinExistence type="predicted"/>
<keyword evidence="1" id="KW-1133">Transmembrane helix</keyword>